<dbReference type="AlphaFoldDB" id="A0A5J4PW50"/>
<name>A0A5J4PW50_9EUKA</name>
<accession>A0A5J4PW50</accession>
<comment type="caution">
    <text evidence="1">The sequence shown here is derived from an EMBL/GenBank/DDBJ whole genome shotgun (WGS) entry which is preliminary data.</text>
</comment>
<proteinExistence type="predicted"/>
<evidence type="ECO:0000313" key="1">
    <source>
        <dbReference type="EMBL" id="KAA6312919.1"/>
    </source>
</evidence>
<dbReference type="EMBL" id="SNRW01048564">
    <property type="protein sequence ID" value="KAA6312919.1"/>
    <property type="molecule type" value="Genomic_DNA"/>
</dbReference>
<protein>
    <submittedName>
        <fullName evidence="1">Uncharacterized protein</fullName>
    </submittedName>
</protein>
<feature type="non-terminal residue" evidence="1">
    <location>
        <position position="100"/>
    </location>
</feature>
<gene>
    <name evidence="1" type="ORF">EZS28_055843</name>
</gene>
<evidence type="ECO:0000313" key="2">
    <source>
        <dbReference type="Proteomes" id="UP000324800"/>
    </source>
</evidence>
<dbReference type="Proteomes" id="UP000324800">
    <property type="component" value="Unassembled WGS sequence"/>
</dbReference>
<sequence>MEEDVGLQMEINELTNFKSIVVELLEVDVDNELKGYLEKVKRMLDQHQVAIPPNAISLLEHFRPIFLKENRLSRLENSNIVKSRNSNWHICPFDPVITVP</sequence>
<reference evidence="1 2" key="1">
    <citation type="submission" date="2019-03" db="EMBL/GenBank/DDBJ databases">
        <title>Single cell metagenomics reveals metabolic interactions within the superorganism composed of flagellate Streblomastix strix and complex community of Bacteroidetes bacteria on its surface.</title>
        <authorList>
            <person name="Treitli S.C."/>
            <person name="Kolisko M."/>
            <person name="Husnik F."/>
            <person name="Keeling P."/>
            <person name="Hampl V."/>
        </authorList>
    </citation>
    <scope>NUCLEOTIDE SEQUENCE [LARGE SCALE GENOMIC DNA]</scope>
    <source>
        <strain evidence="1">ST1C</strain>
    </source>
</reference>
<organism evidence="1 2">
    <name type="scientific">Streblomastix strix</name>
    <dbReference type="NCBI Taxonomy" id="222440"/>
    <lineage>
        <taxon>Eukaryota</taxon>
        <taxon>Metamonada</taxon>
        <taxon>Preaxostyla</taxon>
        <taxon>Oxymonadida</taxon>
        <taxon>Streblomastigidae</taxon>
        <taxon>Streblomastix</taxon>
    </lineage>
</organism>